<dbReference type="AlphaFoldDB" id="A0AA36IU77"/>
<protein>
    <submittedName>
        <fullName evidence="3">Uncharacterized protein</fullName>
    </submittedName>
</protein>
<feature type="transmembrane region" description="Helical" evidence="2">
    <location>
        <begin position="186"/>
        <end position="204"/>
    </location>
</feature>
<dbReference type="Proteomes" id="UP001178507">
    <property type="component" value="Unassembled WGS sequence"/>
</dbReference>
<feature type="transmembrane region" description="Helical" evidence="2">
    <location>
        <begin position="86"/>
        <end position="103"/>
    </location>
</feature>
<gene>
    <name evidence="3" type="ORF">EVOR1521_LOCUS18441</name>
</gene>
<feature type="region of interest" description="Disordered" evidence="1">
    <location>
        <begin position="580"/>
        <end position="687"/>
    </location>
</feature>
<proteinExistence type="predicted"/>
<keyword evidence="2" id="KW-0812">Transmembrane</keyword>
<evidence type="ECO:0000313" key="3">
    <source>
        <dbReference type="EMBL" id="CAJ1393612.1"/>
    </source>
</evidence>
<evidence type="ECO:0000256" key="2">
    <source>
        <dbReference type="SAM" id="Phobius"/>
    </source>
</evidence>
<accession>A0AA36IU77</accession>
<feature type="transmembrane region" description="Helical" evidence="2">
    <location>
        <begin position="499"/>
        <end position="518"/>
    </location>
</feature>
<name>A0AA36IU77_9DINO</name>
<reference evidence="3" key="1">
    <citation type="submission" date="2023-08" db="EMBL/GenBank/DDBJ databases">
        <authorList>
            <person name="Chen Y."/>
            <person name="Shah S."/>
            <person name="Dougan E. K."/>
            <person name="Thang M."/>
            <person name="Chan C."/>
        </authorList>
    </citation>
    <scope>NUCLEOTIDE SEQUENCE</scope>
</reference>
<sequence length="687" mass="79199">MLGRDLCAPSAAHGVCEMSSKELLLWARLECSRNSARSAQISIFQSYRWPLRLGFLWSARMARDRAIPSDKKKDRWNDFKPRPVEYAVVGSFFALLASTFLIVHRIRGEKRLEGLRREEAGDTTRLEFFEFTRPKPHATRPPPEGFFHSDHLPPPPVGTFQPSYNLTRSTIYNSLKLSFPWHSVKLGCLVGSASGALWCFYYMAKQRRWLKQEFVRNHGQELVAKGNIWARWFTCLDINYYLLKTLLAFLLLWLVRQRIAWFENLKLKVWQVKRDVEMVSFLVGAFLTGDEEVTMRAKHDVHRWLTAAHFCSYKSLSSGFKQYGISHLVEVNILSEAEGKCIENSLERMRHTGVILADTAVDTGFVRRSTVVKPQDLNYRRAADMERNTSRNFVRDGDDSRPRPEEMELESSQTAQDHLLWWVQLRILAAVKEKLMDKDKLKKILGALWNARDAMADLQNETNRKFIFVWVTVMQLMVDFFIVLLPFHAICANFYPHIWLLPAAMLECFTVTVIYDAIHQITVILFEPFGLLHVDSLNLDPVLVLAERCTFANLGRTEKDDIPEPLLQIWLKSKAVKDKDKDDDDKKEKKEKKDKDEKGEKGDKAEKEKDKDDDDKKEKKEKKDKDEKGEKGDKADKGENSEESEKPKKSEAGSGKDDIAKDGEGENGQVDEKVAKSGTKEQEERAD</sequence>
<evidence type="ECO:0000256" key="1">
    <source>
        <dbReference type="SAM" id="MobiDB-lite"/>
    </source>
</evidence>
<keyword evidence="2" id="KW-1133">Transmembrane helix</keyword>
<feature type="transmembrane region" description="Helical" evidence="2">
    <location>
        <begin position="467"/>
        <end position="487"/>
    </location>
</feature>
<evidence type="ECO:0000313" key="4">
    <source>
        <dbReference type="Proteomes" id="UP001178507"/>
    </source>
</evidence>
<dbReference type="EMBL" id="CAUJNA010002602">
    <property type="protein sequence ID" value="CAJ1393612.1"/>
    <property type="molecule type" value="Genomic_DNA"/>
</dbReference>
<feature type="region of interest" description="Disordered" evidence="1">
    <location>
        <begin position="390"/>
        <end position="409"/>
    </location>
</feature>
<feature type="compositionally biased region" description="Basic and acidic residues" evidence="1">
    <location>
        <begin position="390"/>
        <end position="406"/>
    </location>
</feature>
<keyword evidence="4" id="KW-1185">Reference proteome</keyword>
<keyword evidence="2" id="KW-0472">Membrane</keyword>
<comment type="caution">
    <text evidence="3">The sequence shown here is derived from an EMBL/GenBank/DDBJ whole genome shotgun (WGS) entry which is preliminary data.</text>
</comment>
<organism evidence="3 4">
    <name type="scientific">Effrenium voratum</name>
    <dbReference type="NCBI Taxonomy" id="2562239"/>
    <lineage>
        <taxon>Eukaryota</taxon>
        <taxon>Sar</taxon>
        <taxon>Alveolata</taxon>
        <taxon>Dinophyceae</taxon>
        <taxon>Suessiales</taxon>
        <taxon>Symbiodiniaceae</taxon>
        <taxon>Effrenium</taxon>
    </lineage>
</organism>